<evidence type="ECO:0000259" key="1">
    <source>
        <dbReference type="PROSITE" id="PS50181"/>
    </source>
</evidence>
<comment type="caution">
    <text evidence="2">The sequence shown here is derived from an EMBL/GenBank/DDBJ whole genome shotgun (WGS) entry which is preliminary data.</text>
</comment>
<organism evidence="2 3">
    <name type="scientific">Rhynchospora pubera</name>
    <dbReference type="NCBI Taxonomy" id="906938"/>
    <lineage>
        <taxon>Eukaryota</taxon>
        <taxon>Viridiplantae</taxon>
        <taxon>Streptophyta</taxon>
        <taxon>Embryophyta</taxon>
        <taxon>Tracheophyta</taxon>
        <taxon>Spermatophyta</taxon>
        <taxon>Magnoliopsida</taxon>
        <taxon>Liliopsida</taxon>
        <taxon>Poales</taxon>
        <taxon>Cyperaceae</taxon>
        <taxon>Cyperoideae</taxon>
        <taxon>Rhynchosporeae</taxon>
        <taxon>Rhynchospora</taxon>
    </lineage>
</organism>
<dbReference type="Proteomes" id="UP001140206">
    <property type="component" value="Chromosome 1"/>
</dbReference>
<dbReference type="PROSITE" id="PS50181">
    <property type="entry name" value="FBOX"/>
    <property type="match status" value="1"/>
</dbReference>
<dbReference type="SUPFAM" id="SSF81383">
    <property type="entry name" value="F-box domain"/>
    <property type="match status" value="1"/>
</dbReference>
<dbReference type="InterPro" id="IPR001810">
    <property type="entry name" value="F-box_dom"/>
</dbReference>
<dbReference type="InterPro" id="IPR005174">
    <property type="entry name" value="KIB1-4_b-propeller"/>
</dbReference>
<dbReference type="SUPFAM" id="SSF50965">
    <property type="entry name" value="Galactose oxidase, central domain"/>
    <property type="match status" value="1"/>
</dbReference>
<protein>
    <submittedName>
        <fullName evidence="2">F-box protein family-like</fullName>
    </submittedName>
</protein>
<sequence>MVACENEDVFPSNFFSQPWIILCHGANKNTTTFIDPIKTNIEAKEIVEMQGKLCCGCIDEWIFLFDKQSKEYFFLDLNSLSKVHLPPIPTENIIFTIFSISTSPNHPDCTVILTGAILEEGTNEIMERVLMCCMIQGEKWNKVPLDEDFVAATGVILDGKFYMNNVGVGDVVVFDVLSLLAGQVDTRTIPTAMLVQHPRNDKVSVHLVESCGCIYLVRLYRYGGGPTIYMDIYLLDTSCDKWLRVGGIGERVFFLTDMSDISVCANDVGVECNCIYYASSYVEDEQRIYKFCLDDHTVAFTTIPTIEETERESRFCWFVPTGSQRMIRDSSVSPTRVLSVATGDREAMEKKIIINQSFSQASEDKEVMEKKIAMNVSRPWNDIPLDLLELLLTHLSLVDSLRLFTVCKEWNLASDSIHKAKTWPWLMYQEKLDGTCKLLDPFTGKEYTTRVGLPSSVFPTQMLCSKDGWVIILDAANTMLMVNPLNQDVVKLPFLEEFDEGLCGITFTSVPTSPDCVVLGFCTNGDDSIDFYKWQSGEENWTIIFDDESHFSAASTNPIFFREELYCLGESGELGVFNPAEETWEVLDKPEPVYMEDEVPFKGTQDCYLLELGGDLVSVFKYNYSDFKIRVFKLDKLKMEWIPVEDLTGWTLFLDPRSSFAKPAPHKSWSNKIFFTTFHSSSTKTCASYCMESKRYDINFCDAKKPFDCVWLQPNLIGKKLLDVPCS</sequence>
<accession>A0AAV8HCI1</accession>
<dbReference type="PANTHER" id="PTHR33127">
    <property type="entry name" value="TRANSMEMBRANE PROTEIN"/>
    <property type="match status" value="1"/>
</dbReference>
<name>A0AAV8HCI1_9POAL</name>
<dbReference type="Pfam" id="PF03478">
    <property type="entry name" value="Beta-prop_KIB1-4"/>
    <property type="match status" value="2"/>
</dbReference>
<reference evidence="2" key="1">
    <citation type="submission" date="2022-08" db="EMBL/GenBank/DDBJ databases">
        <authorList>
            <person name="Marques A."/>
        </authorList>
    </citation>
    <scope>NUCLEOTIDE SEQUENCE</scope>
    <source>
        <strain evidence="2">RhyPub2mFocal</strain>
        <tissue evidence="2">Leaves</tissue>
    </source>
</reference>
<dbReference type="PANTHER" id="PTHR33127:SF97">
    <property type="entry name" value="OS08G0448300 PROTEIN"/>
    <property type="match status" value="1"/>
</dbReference>
<dbReference type="InterPro" id="IPR011043">
    <property type="entry name" value="Gal_Oxase/kelch_b-propeller"/>
</dbReference>
<dbReference type="InterPro" id="IPR036047">
    <property type="entry name" value="F-box-like_dom_sf"/>
</dbReference>
<evidence type="ECO:0000313" key="3">
    <source>
        <dbReference type="Proteomes" id="UP001140206"/>
    </source>
</evidence>
<feature type="domain" description="F-box" evidence="1">
    <location>
        <begin position="377"/>
        <end position="426"/>
    </location>
</feature>
<dbReference type="EMBL" id="JAMFTS010000001">
    <property type="protein sequence ID" value="KAJ4812918.1"/>
    <property type="molecule type" value="Genomic_DNA"/>
</dbReference>
<dbReference type="AlphaFoldDB" id="A0AAV8HCI1"/>
<proteinExistence type="predicted"/>
<evidence type="ECO:0000313" key="2">
    <source>
        <dbReference type="EMBL" id="KAJ4812918.1"/>
    </source>
</evidence>
<gene>
    <name evidence="2" type="ORF">LUZ62_025484</name>
</gene>
<keyword evidence="3" id="KW-1185">Reference proteome</keyword>